<evidence type="ECO:0000313" key="9">
    <source>
        <dbReference type="Proteomes" id="UP000588586"/>
    </source>
</evidence>
<dbReference type="Gene3D" id="3.90.1150.10">
    <property type="entry name" value="Aspartate Aminotransferase, domain 1"/>
    <property type="match status" value="1"/>
</dbReference>
<keyword evidence="8" id="KW-0808">Transferase</keyword>
<dbReference type="GO" id="GO:0008483">
    <property type="term" value="F:transaminase activity"/>
    <property type="evidence" value="ECO:0007669"/>
    <property type="project" value="UniProtKB-KW"/>
</dbReference>
<evidence type="ECO:0000256" key="2">
    <source>
        <dbReference type="ARBA" id="ARBA00010447"/>
    </source>
</evidence>
<evidence type="ECO:0000256" key="5">
    <source>
        <dbReference type="RuleBase" id="RU004504"/>
    </source>
</evidence>
<comment type="cofactor">
    <cofactor evidence="1 5">
        <name>pyridoxal 5'-phosphate</name>
        <dbReference type="ChEBI" id="CHEBI:597326"/>
    </cofactor>
</comment>
<dbReference type="PANTHER" id="PTHR43586:SF8">
    <property type="entry name" value="CYSTEINE DESULFURASE 1, CHLOROPLASTIC"/>
    <property type="match status" value="1"/>
</dbReference>
<dbReference type="InterPro" id="IPR015422">
    <property type="entry name" value="PyrdxlP-dep_Trfase_small"/>
</dbReference>
<evidence type="ECO:0000256" key="4">
    <source>
        <dbReference type="ARBA" id="ARBA00050776"/>
    </source>
</evidence>
<dbReference type="InterPro" id="IPR015421">
    <property type="entry name" value="PyrdxlP-dep_Trfase_major"/>
</dbReference>
<dbReference type="GO" id="GO:0031071">
    <property type="term" value="F:cysteine desulfurase activity"/>
    <property type="evidence" value="ECO:0007669"/>
    <property type="project" value="UniProtKB-EC"/>
</dbReference>
<dbReference type="Pfam" id="PF00266">
    <property type="entry name" value="Aminotran_5"/>
    <property type="match status" value="1"/>
</dbReference>
<keyword evidence="9" id="KW-1185">Reference proteome</keyword>
<comment type="similarity">
    <text evidence="2">Belongs to the class-V pyridoxal-phosphate-dependent aminotransferase family. Csd subfamily.</text>
</comment>
<proteinExistence type="inferred from homology"/>
<dbReference type="PANTHER" id="PTHR43586">
    <property type="entry name" value="CYSTEINE DESULFURASE"/>
    <property type="match status" value="1"/>
</dbReference>
<dbReference type="RefSeq" id="WP_171243179.1">
    <property type="nucleotide sequence ID" value="NZ_JABEPQ010000002.1"/>
</dbReference>
<comment type="catalytic activity">
    <reaction evidence="4">
        <text>(sulfur carrier)-H + L-cysteine = (sulfur carrier)-SH + L-alanine</text>
        <dbReference type="Rhea" id="RHEA:43892"/>
        <dbReference type="Rhea" id="RHEA-COMP:14737"/>
        <dbReference type="Rhea" id="RHEA-COMP:14739"/>
        <dbReference type="ChEBI" id="CHEBI:29917"/>
        <dbReference type="ChEBI" id="CHEBI:35235"/>
        <dbReference type="ChEBI" id="CHEBI:57972"/>
        <dbReference type="ChEBI" id="CHEBI:64428"/>
        <dbReference type="EC" id="2.8.1.7"/>
    </reaction>
</comment>
<dbReference type="AlphaFoldDB" id="A0A849HFU5"/>
<dbReference type="Gene3D" id="3.40.640.10">
    <property type="entry name" value="Type I PLP-dependent aspartate aminotransferase-like (Major domain)"/>
    <property type="match status" value="1"/>
</dbReference>
<keyword evidence="3" id="KW-0663">Pyridoxal phosphate</keyword>
<name>A0A849HFU5_9MICO</name>
<evidence type="ECO:0000256" key="3">
    <source>
        <dbReference type="ARBA" id="ARBA00022898"/>
    </source>
</evidence>
<dbReference type="EMBL" id="JABEPQ010000002">
    <property type="protein sequence ID" value="NNM46029.1"/>
    <property type="molecule type" value="Genomic_DNA"/>
</dbReference>
<organism evidence="8 9">
    <name type="scientific">Knoellia koreensis</name>
    <dbReference type="NCBI Taxonomy" id="2730921"/>
    <lineage>
        <taxon>Bacteria</taxon>
        <taxon>Bacillati</taxon>
        <taxon>Actinomycetota</taxon>
        <taxon>Actinomycetes</taxon>
        <taxon>Micrococcales</taxon>
        <taxon>Intrasporangiaceae</taxon>
        <taxon>Knoellia</taxon>
    </lineage>
</organism>
<reference evidence="8 9" key="1">
    <citation type="submission" date="2020-04" db="EMBL/GenBank/DDBJ databases">
        <title>Knoellia sp. isolate from air conditioner.</title>
        <authorList>
            <person name="Chea S."/>
            <person name="Kim D.-U."/>
        </authorList>
    </citation>
    <scope>NUCLEOTIDE SEQUENCE [LARGE SCALE GENOMIC DNA]</scope>
    <source>
        <strain evidence="8 9">DB2414S</strain>
    </source>
</reference>
<sequence>MSIASSQPPVAHRTAKPATRHTAPLAHARHHAHLRPVPDHAVEPAPSRRIGEVGTVPAVVSENLLVPTLTGAVDYANFDHAASTPALVSVKAAVDTALRTYSSVHRGNGWASKVTSAWYEQARAEVRSFVGAREGDEVVFTRNSTDSFNLLARALPRDTQVFVFETEHHAALLPWAARRTHRLPVPGSVADAETLLRAALKEHHGRHRLVVLAGASNVTGEVWPVRRLAAIARRAGARVVLDAAQYAPHRPVSLDDLGVDYVVLSGHKLYAPFGAGVLAGRADWLDAAAPYLAGGGATKAVTERGVEWQAGAARHEAGSPNVIGTIALAAACNALRTNGSAIEAHETELGDRLREGLSAIDGVETYSIFGPDHERVAVVTFTVDGLDSSLVSTVLSAEHGIGVRDGKFCAHLCVDALLDDPYAAGPTTAVRASVGLATTAEHVERLIAAVTELAAHGPRAAYVHGPGGWAPQHDPRALDVARPW</sequence>
<comment type="caution">
    <text evidence="8">The sequence shown here is derived from an EMBL/GenBank/DDBJ whole genome shotgun (WGS) entry which is preliminary data.</text>
</comment>
<feature type="region of interest" description="Disordered" evidence="6">
    <location>
        <begin position="1"/>
        <end position="49"/>
    </location>
</feature>
<evidence type="ECO:0000313" key="8">
    <source>
        <dbReference type="EMBL" id="NNM46029.1"/>
    </source>
</evidence>
<evidence type="ECO:0000256" key="6">
    <source>
        <dbReference type="SAM" id="MobiDB-lite"/>
    </source>
</evidence>
<evidence type="ECO:0000259" key="7">
    <source>
        <dbReference type="Pfam" id="PF00266"/>
    </source>
</evidence>
<protein>
    <submittedName>
        <fullName evidence="8">Aminotransferase class V-fold PLP-dependent enzyme</fullName>
    </submittedName>
</protein>
<dbReference type="SUPFAM" id="SSF53383">
    <property type="entry name" value="PLP-dependent transferases"/>
    <property type="match status" value="1"/>
</dbReference>
<dbReference type="Proteomes" id="UP000588586">
    <property type="component" value="Unassembled WGS sequence"/>
</dbReference>
<gene>
    <name evidence="8" type="ORF">HJG52_08410</name>
</gene>
<dbReference type="InterPro" id="IPR000192">
    <property type="entry name" value="Aminotrans_V_dom"/>
</dbReference>
<evidence type="ECO:0000256" key="1">
    <source>
        <dbReference type="ARBA" id="ARBA00001933"/>
    </source>
</evidence>
<feature type="domain" description="Aminotransferase class V" evidence="7">
    <location>
        <begin position="78"/>
        <end position="446"/>
    </location>
</feature>
<accession>A0A849HFU5</accession>
<dbReference type="InterPro" id="IPR020578">
    <property type="entry name" value="Aminotrans_V_PyrdxlP_BS"/>
</dbReference>
<dbReference type="PROSITE" id="PS00595">
    <property type="entry name" value="AA_TRANSFER_CLASS_5"/>
    <property type="match status" value="1"/>
</dbReference>
<keyword evidence="8" id="KW-0032">Aminotransferase</keyword>
<dbReference type="InterPro" id="IPR015424">
    <property type="entry name" value="PyrdxlP-dep_Trfase"/>
</dbReference>